<organism evidence="7 8">
    <name type="scientific">Hyphomonas jannaschiana VP2</name>
    <dbReference type="NCBI Taxonomy" id="1280952"/>
    <lineage>
        <taxon>Bacteria</taxon>
        <taxon>Pseudomonadati</taxon>
        <taxon>Pseudomonadota</taxon>
        <taxon>Alphaproteobacteria</taxon>
        <taxon>Hyphomonadales</taxon>
        <taxon>Hyphomonadaceae</taxon>
        <taxon>Hyphomonas</taxon>
    </lineage>
</organism>
<gene>
    <name evidence="6" type="primary">prmA</name>
    <name evidence="7" type="ORF">HJA_12755</name>
</gene>
<accession>A0A059F9X3</accession>
<dbReference type="RefSeq" id="WP_035582914.1">
    <property type="nucleotide sequence ID" value="NZ_ARYJ01000008.1"/>
</dbReference>
<name>A0A059F9X3_9PROT</name>
<feature type="binding site" evidence="6">
    <location>
        <position position="174"/>
    </location>
    <ligand>
        <name>S-adenosyl-L-methionine</name>
        <dbReference type="ChEBI" id="CHEBI:59789"/>
    </ligand>
</feature>
<evidence type="ECO:0000313" key="8">
    <source>
        <dbReference type="Proteomes" id="UP000024816"/>
    </source>
</evidence>
<dbReference type="PATRIC" id="fig|1280952.3.peg.2551"/>
<comment type="similarity">
    <text evidence="1 6">Belongs to the methyltransferase superfamily. PrmA family.</text>
</comment>
<evidence type="ECO:0000256" key="6">
    <source>
        <dbReference type="HAMAP-Rule" id="MF_00735"/>
    </source>
</evidence>
<feature type="binding site" evidence="6">
    <location>
        <position position="152"/>
    </location>
    <ligand>
        <name>S-adenosyl-L-methionine</name>
        <dbReference type="ChEBI" id="CHEBI:59789"/>
    </ligand>
</feature>
<dbReference type="HAMAP" id="MF_00735">
    <property type="entry name" value="Methyltr_PrmA"/>
    <property type="match status" value="1"/>
</dbReference>
<reference evidence="7 8" key="1">
    <citation type="journal article" date="2014" name="Antonie Van Leeuwenhoek">
        <title>Hyphomonas beringensis sp. nov. and Hyphomonas chukchiensis sp. nov., isolated from surface seawater of the Bering Sea and Chukchi Sea.</title>
        <authorList>
            <person name="Li C."/>
            <person name="Lai Q."/>
            <person name="Li G."/>
            <person name="Dong C."/>
            <person name="Wang J."/>
            <person name="Liao Y."/>
            <person name="Shao Z."/>
        </authorList>
    </citation>
    <scope>NUCLEOTIDE SEQUENCE [LARGE SCALE GENOMIC DNA]</scope>
    <source>
        <strain evidence="7 8">VP2</strain>
    </source>
</reference>
<comment type="subcellular location">
    <subcellularLocation>
        <location evidence="6">Cytoplasm</location>
    </subcellularLocation>
</comment>
<keyword evidence="3 6" id="KW-0489">Methyltransferase</keyword>
<dbReference type="GO" id="GO:0008276">
    <property type="term" value="F:protein methyltransferase activity"/>
    <property type="evidence" value="ECO:0007669"/>
    <property type="project" value="UniProtKB-UniRule"/>
</dbReference>
<dbReference type="EMBL" id="ARYJ01000008">
    <property type="protein sequence ID" value="KCZ87409.1"/>
    <property type="molecule type" value="Genomic_DNA"/>
</dbReference>
<dbReference type="InterPro" id="IPR029063">
    <property type="entry name" value="SAM-dependent_MTases_sf"/>
</dbReference>
<comment type="caution">
    <text evidence="7">The sequence shown here is derived from an EMBL/GenBank/DDBJ whole genome shotgun (WGS) entry which is preliminary data.</text>
</comment>
<evidence type="ECO:0000256" key="5">
    <source>
        <dbReference type="ARBA" id="ARBA00022691"/>
    </source>
</evidence>
<proteinExistence type="inferred from homology"/>
<keyword evidence="4 6" id="KW-0808">Transferase</keyword>
<dbReference type="OrthoDB" id="9785995at2"/>
<dbReference type="InterPro" id="IPR004498">
    <property type="entry name" value="Ribosomal_PrmA_MeTrfase"/>
</dbReference>
<feature type="binding site" evidence="6">
    <location>
        <position position="129"/>
    </location>
    <ligand>
        <name>S-adenosyl-L-methionine</name>
        <dbReference type="ChEBI" id="CHEBI:59789"/>
    </ligand>
</feature>
<evidence type="ECO:0000256" key="3">
    <source>
        <dbReference type="ARBA" id="ARBA00022603"/>
    </source>
</evidence>
<dbReference type="eggNOG" id="COG2264">
    <property type="taxonomic scope" value="Bacteria"/>
</dbReference>
<evidence type="ECO:0000256" key="2">
    <source>
        <dbReference type="ARBA" id="ARBA00022490"/>
    </source>
</evidence>
<keyword evidence="2 6" id="KW-0963">Cytoplasm</keyword>
<keyword evidence="5 6" id="KW-0949">S-adenosyl-L-methionine</keyword>
<sequence>MYQISARGARAPVEAAWDALAWADPSPAGAVDCKEDGRGVWRLDAFAETQEEADACVAIISETSPELNARVEEVIERDWVTMSLEGLPPVSAGPFFVAGSHAIARHAPGKIAVLIEAGPAFGTGHHGTTLGCLLALDDVRRRRAIGKVLDLGTGSGVLAIAALKAGATMALGTDIDFDSVTVANENAKKNNVTGFTAMHVTGARHPRIRQAAPYDTVFANILMKPLIGLAPEIARLTAPGGTIILSGLLHHQAGQVRQAFEGHGILFDRRIRQDGWSTLVMRQQG</sequence>
<dbReference type="Gene3D" id="3.40.50.150">
    <property type="entry name" value="Vaccinia Virus protein VP39"/>
    <property type="match status" value="1"/>
</dbReference>
<comment type="catalytic activity">
    <reaction evidence="6">
        <text>L-lysyl-[protein] + 3 S-adenosyl-L-methionine = N(6),N(6),N(6)-trimethyl-L-lysyl-[protein] + 3 S-adenosyl-L-homocysteine + 3 H(+)</text>
        <dbReference type="Rhea" id="RHEA:54192"/>
        <dbReference type="Rhea" id="RHEA-COMP:9752"/>
        <dbReference type="Rhea" id="RHEA-COMP:13826"/>
        <dbReference type="ChEBI" id="CHEBI:15378"/>
        <dbReference type="ChEBI" id="CHEBI:29969"/>
        <dbReference type="ChEBI" id="CHEBI:57856"/>
        <dbReference type="ChEBI" id="CHEBI:59789"/>
        <dbReference type="ChEBI" id="CHEBI:61961"/>
    </reaction>
</comment>
<keyword evidence="7" id="KW-0687">Ribonucleoprotein</keyword>
<dbReference type="STRING" id="1280952.HJA_12755"/>
<dbReference type="SUPFAM" id="SSF53335">
    <property type="entry name" value="S-adenosyl-L-methionine-dependent methyltransferases"/>
    <property type="match status" value="1"/>
</dbReference>
<dbReference type="AlphaFoldDB" id="A0A059F9X3"/>
<dbReference type="Pfam" id="PF06325">
    <property type="entry name" value="PrmA"/>
    <property type="match status" value="1"/>
</dbReference>
<dbReference type="InterPro" id="IPR050078">
    <property type="entry name" value="Ribosomal_L11_MeTrfase_PrmA"/>
</dbReference>
<keyword evidence="8" id="KW-1185">Reference proteome</keyword>
<evidence type="ECO:0000256" key="1">
    <source>
        <dbReference type="ARBA" id="ARBA00009741"/>
    </source>
</evidence>
<dbReference type="CDD" id="cd02440">
    <property type="entry name" value="AdoMet_MTases"/>
    <property type="match status" value="1"/>
</dbReference>
<dbReference type="GO" id="GO:0005737">
    <property type="term" value="C:cytoplasm"/>
    <property type="evidence" value="ECO:0007669"/>
    <property type="project" value="UniProtKB-SubCell"/>
</dbReference>
<dbReference type="PANTHER" id="PTHR43648">
    <property type="entry name" value="ELECTRON TRANSFER FLAVOPROTEIN BETA SUBUNIT LYSINE METHYLTRANSFERASE"/>
    <property type="match status" value="1"/>
</dbReference>
<evidence type="ECO:0000313" key="7">
    <source>
        <dbReference type="EMBL" id="KCZ87409.1"/>
    </source>
</evidence>
<comment type="function">
    <text evidence="6">Methylates ribosomal protein L11.</text>
</comment>
<protein>
    <recommendedName>
        <fullName evidence="6">Ribosomal protein L11 methyltransferase</fullName>
        <shortName evidence="6">L11 Mtase</shortName>
        <ecNumber evidence="6">2.1.1.-</ecNumber>
    </recommendedName>
</protein>
<evidence type="ECO:0000256" key="4">
    <source>
        <dbReference type="ARBA" id="ARBA00022679"/>
    </source>
</evidence>
<dbReference type="EC" id="2.1.1.-" evidence="6"/>
<dbReference type="PANTHER" id="PTHR43648:SF1">
    <property type="entry name" value="ELECTRON TRANSFER FLAVOPROTEIN BETA SUBUNIT LYSINE METHYLTRANSFERASE"/>
    <property type="match status" value="1"/>
</dbReference>
<keyword evidence="7" id="KW-0689">Ribosomal protein</keyword>
<dbReference type="GO" id="GO:0032259">
    <property type="term" value="P:methylation"/>
    <property type="evidence" value="ECO:0007669"/>
    <property type="project" value="UniProtKB-KW"/>
</dbReference>
<dbReference type="GO" id="GO:0005840">
    <property type="term" value="C:ribosome"/>
    <property type="evidence" value="ECO:0007669"/>
    <property type="project" value="UniProtKB-KW"/>
</dbReference>
<dbReference type="Proteomes" id="UP000024816">
    <property type="component" value="Unassembled WGS sequence"/>
</dbReference>
<feature type="binding site" evidence="6">
    <location>
        <position position="220"/>
    </location>
    <ligand>
        <name>S-adenosyl-L-methionine</name>
        <dbReference type="ChEBI" id="CHEBI:59789"/>
    </ligand>
</feature>